<keyword evidence="1" id="KW-0175">Coiled coil</keyword>
<evidence type="ECO:0000313" key="4">
    <source>
        <dbReference type="Proteomes" id="UP000002640"/>
    </source>
</evidence>
<dbReference type="KEGG" id="psoj:PHYSODRAFT_296799"/>
<reference evidence="3 4" key="1">
    <citation type="journal article" date="2006" name="Science">
        <title>Phytophthora genome sequences uncover evolutionary origins and mechanisms of pathogenesis.</title>
        <authorList>
            <person name="Tyler B.M."/>
            <person name="Tripathy S."/>
            <person name="Zhang X."/>
            <person name="Dehal P."/>
            <person name="Jiang R.H."/>
            <person name="Aerts A."/>
            <person name="Arredondo F.D."/>
            <person name="Baxter L."/>
            <person name="Bensasson D."/>
            <person name="Beynon J.L."/>
            <person name="Chapman J."/>
            <person name="Damasceno C.M."/>
            <person name="Dorrance A.E."/>
            <person name="Dou D."/>
            <person name="Dickerman A.W."/>
            <person name="Dubchak I.L."/>
            <person name="Garbelotto M."/>
            <person name="Gijzen M."/>
            <person name="Gordon S.G."/>
            <person name="Govers F."/>
            <person name="Grunwald N.J."/>
            <person name="Huang W."/>
            <person name="Ivors K.L."/>
            <person name="Jones R.W."/>
            <person name="Kamoun S."/>
            <person name="Krampis K."/>
            <person name="Lamour K.H."/>
            <person name="Lee M.K."/>
            <person name="McDonald W.H."/>
            <person name="Medina M."/>
            <person name="Meijer H.J."/>
            <person name="Nordberg E.K."/>
            <person name="Maclean D.J."/>
            <person name="Ospina-Giraldo M.D."/>
            <person name="Morris P.F."/>
            <person name="Phuntumart V."/>
            <person name="Putnam N.H."/>
            <person name="Rash S."/>
            <person name="Rose J.K."/>
            <person name="Sakihama Y."/>
            <person name="Salamov A.A."/>
            <person name="Savidor A."/>
            <person name="Scheuring C.F."/>
            <person name="Smith B.M."/>
            <person name="Sobral B.W."/>
            <person name="Terry A."/>
            <person name="Torto-Alalibo T.A."/>
            <person name="Win J."/>
            <person name="Xu Z."/>
            <person name="Zhang H."/>
            <person name="Grigoriev I.V."/>
            <person name="Rokhsar D.S."/>
            <person name="Boore J.L."/>
        </authorList>
    </citation>
    <scope>NUCLEOTIDE SEQUENCE [LARGE SCALE GENOMIC DNA]</scope>
    <source>
        <strain evidence="3 4">P6497</strain>
    </source>
</reference>
<feature type="compositionally biased region" description="Polar residues" evidence="2">
    <location>
        <begin position="223"/>
        <end position="240"/>
    </location>
</feature>
<dbReference type="Proteomes" id="UP000002640">
    <property type="component" value="Unassembled WGS sequence"/>
</dbReference>
<proteinExistence type="predicted"/>
<name>G4YUH6_PHYSP</name>
<sequence length="378" mass="42079">MIAKSSTDLSDLHSHVSGEAKQHAIWWSCDVKALQATKATLKQTSAPASKKTTKPKARRGATAVTASANKSAPKRKKKTGSSGSTGHSEATARTAQDEDADSDEHDHCEERDAESKDPNAQAKAKGGRPTGAQGFNESDTMALLTLIDEILSRGANEWDRVRELYNEQHAEVEERATRTTDSLKSRFRHVLAPAAPSEDTSDNDDFGEDSDNSEGEKEDHESNSGSQNTVNSCPSTQESCSAVAAFHRQRDAKSKPPQTVAPSGLVKSSRRTFSEVPKPPREMQQFLSVQNASLQDANTTLNTRVAVLIAEVDSKRDRILDLREEIRELNDQNRRNEETNARNEETIRRLRDDVHHLDQENRRLYDDNCRLYESSRQW</sequence>
<dbReference type="EMBL" id="JH159152">
    <property type="protein sequence ID" value="EGZ24868.1"/>
    <property type="molecule type" value="Genomic_DNA"/>
</dbReference>
<organism evidence="3 4">
    <name type="scientific">Phytophthora sojae (strain P6497)</name>
    <name type="common">Soybean stem and root rot agent</name>
    <name type="synonym">Phytophthora megasperma f. sp. glycines</name>
    <dbReference type="NCBI Taxonomy" id="1094619"/>
    <lineage>
        <taxon>Eukaryota</taxon>
        <taxon>Sar</taxon>
        <taxon>Stramenopiles</taxon>
        <taxon>Oomycota</taxon>
        <taxon>Peronosporomycetes</taxon>
        <taxon>Peronosporales</taxon>
        <taxon>Peronosporaceae</taxon>
        <taxon>Phytophthora</taxon>
    </lineage>
</organism>
<evidence type="ECO:0000256" key="2">
    <source>
        <dbReference type="SAM" id="MobiDB-lite"/>
    </source>
</evidence>
<dbReference type="RefSeq" id="XP_009520156.1">
    <property type="nucleotide sequence ID" value="XM_009521861.1"/>
</dbReference>
<evidence type="ECO:0000256" key="1">
    <source>
        <dbReference type="SAM" id="Coils"/>
    </source>
</evidence>
<dbReference type="AlphaFoldDB" id="G4YUH6"/>
<dbReference type="PANTHER" id="PTHR34409:SF1">
    <property type="entry name" value="MYB-LIKE DOMAIN-CONTAINING PROTEIN"/>
    <property type="match status" value="1"/>
</dbReference>
<feature type="compositionally biased region" description="Basic and acidic residues" evidence="2">
    <location>
        <begin position="104"/>
        <end position="117"/>
    </location>
</feature>
<dbReference type="PANTHER" id="PTHR34409">
    <property type="entry name" value="SET DOMAIN-CONTAINING PROTEIN"/>
    <property type="match status" value="1"/>
</dbReference>
<feature type="region of interest" description="Disordered" evidence="2">
    <location>
        <begin position="39"/>
        <end position="136"/>
    </location>
</feature>
<feature type="compositionally biased region" description="Acidic residues" evidence="2">
    <location>
        <begin position="199"/>
        <end position="213"/>
    </location>
</feature>
<feature type="coiled-coil region" evidence="1">
    <location>
        <begin position="305"/>
        <end position="367"/>
    </location>
</feature>
<gene>
    <name evidence="3" type="ORF">PHYSODRAFT_296799</name>
</gene>
<evidence type="ECO:0000313" key="3">
    <source>
        <dbReference type="EMBL" id="EGZ24868.1"/>
    </source>
</evidence>
<dbReference type="InParanoid" id="G4YUH6"/>
<dbReference type="GeneID" id="20641419"/>
<keyword evidence="4" id="KW-1185">Reference proteome</keyword>
<feature type="region of interest" description="Disordered" evidence="2">
    <location>
        <begin position="192"/>
        <end position="279"/>
    </location>
</feature>
<protein>
    <submittedName>
        <fullName evidence="3">Uncharacterized protein</fullName>
    </submittedName>
</protein>
<accession>G4YUH6</accession>